<dbReference type="Gramene" id="mRNA:HanXRQr2_Chr16g0760761">
    <property type="protein sequence ID" value="mRNA:HanXRQr2_Chr16g0760761"/>
    <property type="gene ID" value="HanXRQr2_Chr16g0760761"/>
</dbReference>
<gene>
    <name evidence="1" type="ORF">HanXRQr2_Chr16g0760761</name>
</gene>
<dbReference type="EMBL" id="MNCJ02000331">
    <property type="protein sequence ID" value="KAF5761072.1"/>
    <property type="molecule type" value="Genomic_DNA"/>
</dbReference>
<organism evidence="1 2">
    <name type="scientific">Helianthus annuus</name>
    <name type="common">Common sunflower</name>
    <dbReference type="NCBI Taxonomy" id="4232"/>
    <lineage>
        <taxon>Eukaryota</taxon>
        <taxon>Viridiplantae</taxon>
        <taxon>Streptophyta</taxon>
        <taxon>Embryophyta</taxon>
        <taxon>Tracheophyta</taxon>
        <taxon>Spermatophyta</taxon>
        <taxon>Magnoliopsida</taxon>
        <taxon>eudicotyledons</taxon>
        <taxon>Gunneridae</taxon>
        <taxon>Pentapetalae</taxon>
        <taxon>asterids</taxon>
        <taxon>campanulids</taxon>
        <taxon>Asterales</taxon>
        <taxon>Asteraceae</taxon>
        <taxon>Asteroideae</taxon>
        <taxon>Heliantheae alliance</taxon>
        <taxon>Heliantheae</taxon>
        <taxon>Helianthus</taxon>
    </lineage>
</organism>
<proteinExistence type="predicted"/>
<keyword evidence="2" id="KW-1185">Reference proteome</keyword>
<comment type="caution">
    <text evidence="1">The sequence shown here is derived from an EMBL/GenBank/DDBJ whole genome shotgun (WGS) entry which is preliminary data.</text>
</comment>
<reference evidence="1" key="1">
    <citation type="journal article" date="2017" name="Nature">
        <title>The sunflower genome provides insights into oil metabolism, flowering and Asterid evolution.</title>
        <authorList>
            <person name="Badouin H."/>
            <person name="Gouzy J."/>
            <person name="Grassa C.J."/>
            <person name="Murat F."/>
            <person name="Staton S.E."/>
            <person name="Cottret L."/>
            <person name="Lelandais-Briere C."/>
            <person name="Owens G.L."/>
            <person name="Carrere S."/>
            <person name="Mayjonade B."/>
            <person name="Legrand L."/>
            <person name="Gill N."/>
            <person name="Kane N.C."/>
            <person name="Bowers J.E."/>
            <person name="Hubner S."/>
            <person name="Bellec A."/>
            <person name="Berard A."/>
            <person name="Berges H."/>
            <person name="Blanchet N."/>
            <person name="Boniface M.C."/>
            <person name="Brunel D."/>
            <person name="Catrice O."/>
            <person name="Chaidir N."/>
            <person name="Claudel C."/>
            <person name="Donnadieu C."/>
            <person name="Faraut T."/>
            <person name="Fievet G."/>
            <person name="Helmstetter N."/>
            <person name="King M."/>
            <person name="Knapp S.J."/>
            <person name="Lai Z."/>
            <person name="Le Paslier M.C."/>
            <person name="Lippi Y."/>
            <person name="Lorenzon L."/>
            <person name="Mandel J.R."/>
            <person name="Marage G."/>
            <person name="Marchand G."/>
            <person name="Marquand E."/>
            <person name="Bret-Mestries E."/>
            <person name="Morien E."/>
            <person name="Nambeesan S."/>
            <person name="Nguyen T."/>
            <person name="Pegot-Espagnet P."/>
            <person name="Pouilly N."/>
            <person name="Raftis F."/>
            <person name="Sallet E."/>
            <person name="Schiex T."/>
            <person name="Thomas J."/>
            <person name="Vandecasteele C."/>
            <person name="Vares D."/>
            <person name="Vear F."/>
            <person name="Vautrin S."/>
            <person name="Crespi M."/>
            <person name="Mangin B."/>
            <person name="Burke J.M."/>
            <person name="Salse J."/>
            <person name="Munos S."/>
            <person name="Vincourt P."/>
            <person name="Rieseberg L.H."/>
            <person name="Langlade N.B."/>
        </authorList>
    </citation>
    <scope>NUCLEOTIDE SEQUENCE</scope>
    <source>
        <tissue evidence="1">Leaves</tissue>
    </source>
</reference>
<evidence type="ECO:0000313" key="2">
    <source>
        <dbReference type="Proteomes" id="UP000215914"/>
    </source>
</evidence>
<accession>A0A9K3DV79</accession>
<protein>
    <submittedName>
        <fullName evidence="1">Uncharacterized protein</fullName>
    </submittedName>
</protein>
<sequence>MLFWNDKEKDEVCSFCGSSRWKVHEANPEHEVNPPKRKALKILRWFPLKPRLQRLFTSSKTSNLMKMLTYEVDFLI</sequence>
<name>A0A9K3DV79_HELAN</name>
<reference evidence="1" key="2">
    <citation type="submission" date="2020-06" db="EMBL/GenBank/DDBJ databases">
        <title>Helianthus annuus Genome sequencing and assembly Release 2.</title>
        <authorList>
            <person name="Gouzy J."/>
            <person name="Langlade N."/>
            <person name="Munos S."/>
        </authorList>
    </citation>
    <scope>NUCLEOTIDE SEQUENCE</scope>
    <source>
        <tissue evidence="1">Leaves</tissue>
    </source>
</reference>
<dbReference type="PANTHER" id="PTHR10775:SF170">
    <property type="entry name" value="TRANSPOSASE-ASSOCIATED DOMAIN-CONTAINING PROTEIN-RELATED"/>
    <property type="match status" value="1"/>
</dbReference>
<dbReference type="PANTHER" id="PTHR10775">
    <property type="entry name" value="OS08G0208400 PROTEIN"/>
    <property type="match status" value="1"/>
</dbReference>
<dbReference type="Proteomes" id="UP000215914">
    <property type="component" value="Unassembled WGS sequence"/>
</dbReference>
<dbReference type="AlphaFoldDB" id="A0A9K3DV79"/>
<evidence type="ECO:0000313" key="1">
    <source>
        <dbReference type="EMBL" id="KAF5761072.1"/>
    </source>
</evidence>